<evidence type="ECO:0000313" key="2">
    <source>
        <dbReference type="EMBL" id="QUN06820.1"/>
    </source>
</evidence>
<dbReference type="RefSeq" id="WP_212595829.1">
    <property type="nucleotide sequence ID" value="NZ_CP073587.1"/>
</dbReference>
<gene>
    <name evidence="2" type="ORF">KDN34_05045</name>
</gene>
<proteinExistence type="inferred from homology"/>
<reference evidence="2 3" key="1">
    <citation type="submission" date="2021-04" db="EMBL/GenBank/DDBJ databases">
        <title>Novel species identification of genus Shewanella.</title>
        <authorList>
            <person name="Liu G."/>
        </authorList>
    </citation>
    <scope>NUCLEOTIDE SEQUENCE [LARGE SCALE GENOMIC DNA]</scope>
    <source>
        <strain evidence="2 3">FJAT-54481</strain>
    </source>
</reference>
<evidence type="ECO:0000313" key="3">
    <source>
        <dbReference type="Proteomes" id="UP000679575"/>
    </source>
</evidence>
<accession>A0ABX7YVZ7</accession>
<comment type="similarity">
    <text evidence="1">Belongs to the ComF/GntX family.</text>
</comment>
<dbReference type="PANTHER" id="PTHR47505">
    <property type="entry name" value="DNA UTILIZATION PROTEIN YHGH"/>
    <property type="match status" value="1"/>
</dbReference>
<dbReference type="SUPFAM" id="SSF53271">
    <property type="entry name" value="PRTase-like"/>
    <property type="match status" value="1"/>
</dbReference>
<protein>
    <submittedName>
        <fullName evidence="2">ComF family protein</fullName>
    </submittedName>
</protein>
<name>A0ABX7YVZ7_9GAMM</name>
<dbReference type="CDD" id="cd06223">
    <property type="entry name" value="PRTases_typeI"/>
    <property type="match status" value="1"/>
</dbReference>
<dbReference type="Proteomes" id="UP000679575">
    <property type="component" value="Chromosome"/>
</dbReference>
<dbReference type="InterPro" id="IPR051910">
    <property type="entry name" value="ComF/GntX_DNA_util-trans"/>
</dbReference>
<dbReference type="InterPro" id="IPR000836">
    <property type="entry name" value="PRTase_dom"/>
</dbReference>
<evidence type="ECO:0000256" key="1">
    <source>
        <dbReference type="ARBA" id="ARBA00008007"/>
    </source>
</evidence>
<dbReference type="InterPro" id="IPR029057">
    <property type="entry name" value="PRTase-like"/>
</dbReference>
<keyword evidence="3" id="KW-1185">Reference proteome</keyword>
<dbReference type="EMBL" id="CP073587">
    <property type="protein sequence ID" value="QUN06820.1"/>
    <property type="molecule type" value="Genomic_DNA"/>
</dbReference>
<dbReference type="Gene3D" id="3.40.50.2020">
    <property type="match status" value="1"/>
</dbReference>
<sequence>MEVDIREIQGNWTLGYSLAKHVLHSVCIGENEWGHPVFDTTRSEPGEALFQLKYRDDFSQVEPIAQQLYDSFSGYFGSSSLVIPMPASKVRARQPVTEIARSLAQKMSIPCYENLLVKSKATPQMKDIASRDDKVSTLVSAFTINDLLHTGLYDVLIVDDLFDTGSSLEAATTVLQQHDKIRKIYVAVISRKR</sequence>
<dbReference type="PANTHER" id="PTHR47505:SF1">
    <property type="entry name" value="DNA UTILIZATION PROTEIN YHGH"/>
    <property type="match status" value="1"/>
</dbReference>
<organism evidence="2 3">
    <name type="scientific">Shewanella yunxiaonensis</name>
    <dbReference type="NCBI Taxonomy" id="2829809"/>
    <lineage>
        <taxon>Bacteria</taxon>
        <taxon>Pseudomonadati</taxon>
        <taxon>Pseudomonadota</taxon>
        <taxon>Gammaproteobacteria</taxon>
        <taxon>Alteromonadales</taxon>
        <taxon>Shewanellaceae</taxon>
        <taxon>Shewanella</taxon>
    </lineage>
</organism>